<keyword evidence="1" id="KW-0863">Zinc-finger</keyword>
<dbReference type="InterPro" id="IPR029269">
    <property type="entry name" value="Zf-tcix"/>
</dbReference>
<dbReference type="KEGG" id="foc:113218007"/>
<evidence type="ECO:0000313" key="5">
    <source>
        <dbReference type="RefSeq" id="XP_026293917.1"/>
    </source>
</evidence>
<evidence type="ECO:0000256" key="2">
    <source>
        <dbReference type="SAM" id="MobiDB-lite"/>
    </source>
</evidence>
<feature type="region of interest" description="Disordered" evidence="2">
    <location>
        <begin position="654"/>
        <end position="674"/>
    </location>
</feature>
<dbReference type="InterPro" id="IPR026049">
    <property type="entry name" value="C2orf42"/>
</dbReference>
<proteinExistence type="predicted"/>
<feature type="compositionally biased region" description="Basic residues" evidence="2">
    <location>
        <begin position="661"/>
        <end position="670"/>
    </location>
</feature>
<dbReference type="AlphaFoldDB" id="A0A6J1TM98"/>
<evidence type="ECO:0000259" key="3">
    <source>
        <dbReference type="PROSITE" id="PS50966"/>
    </source>
</evidence>
<name>A0A6J1TM98_FRAOC</name>
<sequence length="694" mass="77697">MPNKEEIKELLSDLGRATLRGVRKCPKCGTYNGTRGLSCKNKACDVVFKEAGEKRKFSTDACRLQTGSNTQVFSVRVRDKGPDYRGFVQLLTESDPLSTGGLEAEDGTLISPNAALCFVDTCQRSFDASVLKCHEKNSVVSSLQPVSCQHIAAALRCFAESVPLTLKPTVINLLDCDGNTKQCLWNLIAETSGPLVQRVSKTIMAVKCKPSPKHPLGYLHFAFLTSRVKDRVEHRHFCSCPEFKGGKDDISLLKRCVHFYACVCAFVSDDKLSEEFAHYVEMCYPPSSPNREEHQLFSILNDALEGGADPCEVEVVLQDEPLLQSASISVAEDGTITQVHELGDIQIHPLDSDGMTYSADEIADMLPKISIPHVQQSKLKRKREGSVNEALMTLHKPLESSVQALCSSKGRVISGNIRGNGSQKQSVSDRKPMPSTAFKKQDPPDENESNVSFIQWLASVTERINQTMHFQFCGDPDPLVFHVPQVFFDCLRERMSTPLGGNKKRRLPNTTTVFVRKDSVPLGTFTKYTWHITSVLFVKHIFDTPLMPLDIIRSFVENRDGTYDLFHNSNKKEDKNFNLSKTMKRPLIKPLEVRTYLKVGNTSPDQMEPTPFVIEWIPDVLPLSRVGELRLQFKFGHQRCGSEQARSPFIRQPLKTSVKSRASKAKRRQKLTPFSQQQAASISVLVDPEELMSL</sequence>
<keyword evidence="1" id="KW-0862">Zinc</keyword>
<dbReference type="PROSITE" id="PS50966">
    <property type="entry name" value="ZF_SWIM"/>
    <property type="match status" value="1"/>
</dbReference>
<keyword evidence="1" id="KW-0479">Metal-binding</keyword>
<gene>
    <name evidence="5" type="primary">LOC113218007</name>
</gene>
<dbReference type="GeneID" id="113218007"/>
<dbReference type="OrthoDB" id="6506929at2759"/>
<reference evidence="5" key="1">
    <citation type="submission" date="2025-08" db="UniProtKB">
        <authorList>
            <consortium name="RefSeq"/>
        </authorList>
    </citation>
    <scope>IDENTIFICATION</scope>
    <source>
        <tissue evidence="5">Whole organism</tissue>
    </source>
</reference>
<dbReference type="Pfam" id="PF14952">
    <property type="entry name" value="zf-tcix"/>
    <property type="match status" value="1"/>
</dbReference>
<dbReference type="PANTHER" id="PTHR13518:SF1">
    <property type="entry name" value="C2ORF42 HOMOLOG"/>
    <property type="match status" value="1"/>
</dbReference>
<dbReference type="InterPro" id="IPR007527">
    <property type="entry name" value="Znf_SWIM"/>
</dbReference>
<protein>
    <submittedName>
        <fullName evidence="5">Uncharacterized protein C2orf42 homolog isoform X1</fullName>
    </submittedName>
</protein>
<feature type="domain" description="SWIM-type" evidence="3">
    <location>
        <begin position="223"/>
        <end position="267"/>
    </location>
</feature>
<evidence type="ECO:0000256" key="1">
    <source>
        <dbReference type="PROSITE-ProRule" id="PRU00325"/>
    </source>
</evidence>
<dbReference type="PANTHER" id="PTHR13518">
    <property type="entry name" value="PUTATIVE TREBLE-CLEF ZINC-FINGER C2ORF42 FAMILY MEMBER"/>
    <property type="match status" value="1"/>
</dbReference>
<dbReference type="GO" id="GO:0005634">
    <property type="term" value="C:nucleus"/>
    <property type="evidence" value="ECO:0007669"/>
    <property type="project" value="TreeGrafter"/>
</dbReference>
<dbReference type="GO" id="GO:0008270">
    <property type="term" value="F:zinc ion binding"/>
    <property type="evidence" value="ECO:0007669"/>
    <property type="project" value="UniProtKB-KW"/>
</dbReference>
<organism evidence="4 5">
    <name type="scientific">Frankliniella occidentalis</name>
    <name type="common">Western flower thrips</name>
    <name type="synonym">Euthrips occidentalis</name>
    <dbReference type="NCBI Taxonomy" id="133901"/>
    <lineage>
        <taxon>Eukaryota</taxon>
        <taxon>Metazoa</taxon>
        <taxon>Ecdysozoa</taxon>
        <taxon>Arthropoda</taxon>
        <taxon>Hexapoda</taxon>
        <taxon>Insecta</taxon>
        <taxon>Pterygota</taxon>
        <taxon>Neoptera</taxon>
        <taxon>Paraneoptera</taxon>
        <taxon>Thysanoptera</taxon>
        <taxon>Terebrantia</taxon>
        <taxon>Thripoidea</taxon>
        <taxon>Thripidae</taxon>
        <taxon>Frankliniella</taxon>
    </lineage>
</organism>
<accession>A0A6J1TM98</accession>
<dbReference type="RefSeq" id="XP_026293917.1">
    <property type="nucleotide sequence ID" value="XM_026438132.2"/>
</dbReference>
<keyword evidence="4" id="KW-1185">Reference proteome</keyword>
<evidence type="ECO:0000313" key="4">
    <source>
        <dbReference type="Proteomes" id="UP000504606"/>
    </source>
</evidence>
<dbReference type="Proteomes" id="UP000504606">
    <property type="component" value="Unplaced"/>
</dbReference>
<feature type="compositionally biased region" description="Polar residues" evidence="2">
    <location>
        <begin position="417"/>
        <end position="426"/>
    </location>
</feature>
<feature type="region of interest" description="Disordered" evidence="2">
    <location>
        <begin position="414"/>
        <end position="448"/>
    </location>
</feature>